<dbReference type="InterPro" id="IPR003729">
    <property type="entry name" value="Bi_nuclease_dom"/>
</dbReference>
<dbReference type="SUPFAM" id="SSF103256">
    <property type="entry name" value="Hypothetical protein TM0160"/>
    <property type="match status" value="1"/>
</dbReference>
<feature type="domain" description="BFN" evidence="2">
    <location>
        <begin position="1"/>
        <end position="44"/>
    </location>
</feature>
<dbReference type="Gene3D" id="3.10.690.10">
    <property type="entry name" value="Bifunctional nuclease domain"/>
    <property type="match status" value="1"/>
</dbReference>
<comment type="caution">
    <text evidence="3">The sequence shown here is derived from an EMBL/GenBank/DDBJ whole genome shotgun (WGS) entry which is preliminary data.</text>
</comment>
<gene>
    <name evidence="3" type="ORF">GCM10009823_33000</name>
</gene>
<dbReference type="Proteomes" id="UP001500984">
    <property type="component" value="Unassembled WGS sequence"/>
</dbReference>
<dbReference type="Pfam" id="PF02577">
    <property type="entry name" value="BFN_dom"/>
    <property type="match status" value="1"/>
</dbReference>
<evidence type="ECO:0000313" key="4">
    <source>
        <dbReference type="Proteomes" id="UP001500984"/>
    </source>
</evidence>
<protein>
    <recommendedName>
        <fullName evidence="2">BFN domain-containing protein</fullName>
    </recommendedName>
</protein>
<organism evidence="3 4">
    <name type="scientific">Brevibacterium salitolerans</name>
    <dbReference type="NCBI Taxonomy" id="1403566"/>
    <lineage>
        <taxon>Bacteria</taxon>
        <taxon>Bacillati</taxon>
        <taxon>Actinomycetota</taxon>
        <taxon>Actinomycetes</taxon>
        <taxon>Micrococcales</taxon>
        <taxon>Brevibacteriaceae</taxon>
        <taxon>Brevibacterium</taxon>
    </lineage>
</organism>
<evidence type="ECO:0000256" key="1">
    <source>
        <dbReference type="SAM" id="MobiDB-lite"/>
    </source>
</evidence>
<dbReference type="PROSITE" id="PS51658">
    <property type="entry name" value="BFN"/>
    <property type="match status" value="1"/>
</dbReference>
<keyword evidence="4" id="KW-1185">Reference proteome</keyword>
<feature type="region of interest" description="Disordered" evidence="1">
    <location>
        <begin position="61"/>
        <end position="97"/>
    </location>
</feature>
<sequence length="97" mass="10330">MAEIRTDDGQVISARPSDAALLALTADAKVYIDETVLADDGIDAPEPDEDAVAEFREFLDHVSAEDFDPAAEAPEPEAGPADEGDHPDADTYGDDER</sequence>
<name>A0ABN2X7N3_9MICO</name>
<dbReference type="EMBL" id="BAAAPZ010000019">
    <property type="protein sequence ID" value="GAA2106675.1"/>
    <property type="molecule type" value="Genomic_DNA"/>
</dbReference>
<accession>A0ABN2X7N3</accession>
<dbReference type="InterPro" id="IPR036104">
    <property type="entry name" value="BFN_sf"/>
</dbReference>
<evidence type="ECO:0000313" key="3">
    <source>
        <dbReference type="EMBL" id="GAA2106675.1"/>
    </source>
</evidence>
<reference evidence="3 4" key="1">
    <citation type="journal article" date="2019" name="Int. J. Syst. Evol. Microbiol.">
        <title>The Global Catalogue of Microorganisms (GCM) 10K type strain sequencing project: providing services to taxonomists for standard genome sequencing and annotation.</title>
        <authorList>
            <consortium name="The Broad Institute Genomics Platform"/>
            <consortium name="The Broad Institute Genome Sequencing Center for Infectious Disease"/>
            <person name="Wu L."/>
            <person name="Ma J."/>
        </authorList>
    </citation>
    <scope>NUCLEOTIDE SEQUENCE [LARGE SCALE GENOMIC DNA]</scope>
    <source>
        <strain evidence="3 4">JCM 15900</strain>
    </source>
</reference>
<proteinExistence type="predicted"/>
<feature type="compositionally biased region" description="Low complexity" evidence="1">
    <location>
        <begin position="70"/>
        <end position="81"/>
    </location>
</feature>
<evidence type="ECO:0000259" key="2">
    <source>
        <dbReference type="PROSITE" id="PS51658"/>
    </source>
</evidence>